<feature type="transmembrane region" description="Helical" evidence="4">
    <location>
        <begin position="207"/>
        <end position="230"/>
    </location>
</feature>
<evidence type="ECO:0000256" key="1">
    <source>
        <dbReference type="ARBA" id="ARBA00022737"/>
    </source>
</evidence>
<gene>
    <name evidence="6" type="ORF">PBIL07802_LOCUS32478</name>
    <name evidence="7" type="ORF">PBIL07802_LOCUS32480</name>
</gene>
<feature type="transmembrane region" description="Helical" evidence="4">
    <location>
        <begin position="47"/>
        <end position="71"/>
    </location>
</feature>
<sequence length="745" mass="83469">MGEEDYLDEEEIEDLEKPETPAEKGPVKKEDVPDELIANKYWKTARAVTGIFGGLQLLSALGYTTLMALVFVQPEYLDSLTALYVALGAIQMMLALVAIIGVATDHLSSFVFVEEMGITIVCVGTMLGGAALAYTNAPTISEIIFAFEMEHIHPSQICGKDWAFCLNSSLCPQSVSGCYAQYNSTLFLGYNTTLPSFLQLTSFLPSFIFPALLGGAFVFQVITIWVTMYVKGLSCARRSKDSVRVRASLDHNQVVVPVKWRKMVIDEIRAMIAEVGIEVKDIFEMFDKDKNGTLSIAEFKNAIQQMNLPLEKRHIVELYRSIDVNEAGGISYTEFCDKLLPENWQEEILHTIKKTIDRYGMSLKEAFVALADGKRHIPVPRFRQILHEMKTGLSPYHVNVLVKKIDADQNDYVSVDEFLDMFLHDEWKRDVVEAFRKRMAEKGSSALEVFASFDVDGNGTISRDEFRAAMDRLGIDLSHRHYDTLMEDVDKDGDGVISYDEFVATFAPQASNARITSFEQLLRALRDMMVSESVTIQDAFDVFDKDQDGSISRDEFRRAIGRLLFDKVVSPALVDTLMEQMDLDQDDRVSFEEFRNYMRSALGKKGSHLVGSERYQPSPATSPTGASANLDHALEADNVRSESQGMSATLSSNIEALYNAFSAQDRQGSGLVSSKDFKVIISQMRLGFSPRQMEALLAYAVEKAASGSFIDYRKFCSRFRAKKRVQDVEPNPPNVPLSPRGDEEV</sequence>
<feature type="region of interest" description="Disordered" evidence="3">
    <location>
        <begin position="608"/>
        <end position="628"/>
    </location>
</feature>
<reference evidence="7" key="1">
    <citation type="submission" date="2021-01" db="EMBL/GenBank/DDBJ databases">
        <authorList>
            <person name="Corre E."/>
            <person name="Pelletier E."/>
            <person name="Niang G."/>
            <person name="Scheremetjew M."/>
            <person name="Finn R."/>
            <person name="Kale V."/>
            <person name="Holt S."/>
            <person name="Cochrane G."/>
            <person name="Meng A."/>
            <person name="Brown T."/>
            <person name="Cohen L."/>
        </authorList>
    </citation>
    <scope>NUCLEOTIDE SEQUENCE</scope>
    <source>
        <strain evidence="7">NIES-2562</strain>
    </source>
</reference>
<feature type="compositionally biased region" description="Acidic residues" evidence="3">
    <location>
        <begin position="1"/>
        <end position="14"/>
    </location>
</feature>
<proteinExistence type="predicted"/>
<evidence type="ECO:0000313" key="7">
    <source>
        <dbReference type="EMBL" id="CAE0270127.1"/>
    </source>
</evidence>
<evidence type="ECO:0000313" key="6">
    <source>
        <dbReference type="EMBL" id="CAE0270125.1"/>
    </source>
</evidence>
<feature type="domain" description="EF-hand" evidence="5">
    <location>
        <begin position="477"/>
        <end position="512"/>
    </location>
</feature>
<feature type="region of interest" description="Disordered" evidence="3">
    <location>
        <begin position="725"/>
        <end position="745"/>
    </location>
</feature>
<feature type="domain" description="EF-hand" evidence="5">
    <location>
        <begin position="531"/>
        <end position="566"/>
    </location>
</feature>
<dbReference type="Pfam" id="PF13499">
    <property type="entry name" value="EF-hand_7"/>
    <property type="match status" value="3"/>
</dbReference>
<feature type="region of interest" description="Disordered" evidence="3">
    <location>
        <begin position="1"/>
        <end position="29"/>
    </location>
</feature>
<name>A0A7S3GLN6_9EUKA</name>
<dbReference type="InterPro" id="IPR018247">
    <property type="entry name" value="EF_Hand_1_Ca_BS"/>
</dbReference>
<feature type="domain" description="EF-hand" evidence="5">
    <location>
        <begin position="652"/>
        <end position="687"/>
    </location>
</feature>
<keyword evidence="4" id="KW-1133">Transmembrane helix</keyword>
<dbReference type="SUPFAM" id="SSF47473">
    <property type="entry name" value="EF-hand"/>
    <property type="match status" value="3"/>
</dbReference>
<dbReference type="EMBL" id="HBIB01049259">
    <property type="protein sequence ID" value="CAE0270125.1"/>
    <property type="molecule type" value="Transcribed_RNA"/>
</dbReference>
<feature type="domain" description="EF-hand" evidence="5">
    <location>
        <begin position="441"/>
        <end position="476"/>
    </location>
</feature>
<dbReference type="SMART" id="SM00054">
    <property type="entry name" value="EFh"/>
    <property type="match status" value="7"/>
</dbReference>
<feature type="compositionally biased region" description="Polar residues" evidence="3">
    <location>
        <begin position="618"/>
        <end position="627"/>
    </location>
</feature>
<dbReference type="GO" id="GO:0005509">
    <property type="term" value="F:calcium ion binding"/>
    <property type="evidence" value="ECO:0007669"/>
    <property type="project" value="InterPro"/>
</dbReference>
<keyword evidence="4" id="KW-0812">Transmembrane</keyword>
<dbReference type="Gene3D" id="1.10.238.10">
    <property type="entry name" value="EF-hand"/>
    <property type="match status" value="5"/>
</dbReference>
<dbReference type="InterPro" id="IPR011992">
    <property type="entry name" value="EF-hand-dom_pair"/>
</dbReference>
<protein>
    <recommendedName>
        <fullName evidence="5">EF-hand domain-containing protein</fullName>
    </recommendedName>
</protein>
<evidence type="ECO:0000259" key="5">
    <source>
        <dbReference type="PROSITE" id="PS50222"/>
    </source>
</evidence>
<feature type="transmembrane region" description="Helical" evidence="4">
    <location>
        <begin position="83"/>
        <end position="104"/>
    </location>
</feature>
<dbReference type="AlphaFoldDB" id="A0A7S3GLN6"/>
<organism evidence="7">
    <name type="scientific">Palpitomonas bilix</name>
    <dbReference type="NCBI Taxonomy" id="652834"/>
    <lineage>
        <taxon>Eukaryota</taxon>
        <taxon>Eukaryota incertae sedis</taxon>
    </lineage>
</organism>
<dbReference type="EMBL" id="HBIB01049261">
    <property type="protein sequence ID" value="CAE0270127.1"/>
    <property type="molecule type" value="Transcribed_RNA"/>
</dbReference>
<dbReference type="GO" id="GO:0043226">
    <property type="term" value="C:organelle"/>
    <property type="evidence" value="ECO:0007669"/>
    <property type="project" value="UniProtKB-ARBA"/>
</dbReference>
<evidence type="ECO:0000256" key="3">
    <source>
        <dbReference type="SAM" id="MobiDB-lite"/>
    </source>
</evidence>
<feature type="compositionally biased region" description="Basic and acidic residues" evidence="3">
    <location>
        <begin position="15"/>
        <end position="29"/>
    </location>
</feature>
<feature type="domain" description="EF-hand" evidence="5">
    <location>
        <begin position="569"/>
        <end position="604"/>
    </location>
</feature>
<dbReference type="InterPro" id="IPR002048">
    <property type="entry name" value="EF_hand_dom"/>
</dbReference>
<evidence type="ECO:0000256" key="2">
    <source>
        <dbReference type="ARBA" id="ARBA00022837"/>
    </source>
</evidence>
<dbReference type="CDD" id="cd00051">
    <property type="entry name" value="EFh"/>
    <property type="match status" value="3"/>
</dbReference>
<feature type="transmembrane region" description="Helical" evidence="4">
    <location>
        <begin position="116"/>
        <end position="135"/>
    </location>
</feature>
<feature type="domain" description="EF-hand" evidence="5">
    <location>
        <begin position="274"/>
        <end position="309"/>
    </location>
</feature>
<dbReference type="PANTHER" id="PTHR20875">
    <property type="entry name" value="EF-HAND CALCIUM-BINDING DOMAIN-CONTAINING PROTEIN 6-RELATED"/>
    <property type="match status" value="1"/>
</dbReference>
<keyword evidence="4" id="KW-0472">Membrane</keyword>
<evidence type="ECO:0000256" key="4">
    <source>
        <dbReference type="SAM" id="Phobius"/>
    </source>
</evidence>
<dbReference type="PROSITE" id="PS50222">
    <property type="entry name" value="EF_HAND_2"/>
    <property type="match status" value="6"/>
</dbReference>
<dbReference type="FunFam" id="1.10.238.10:FF:000178">
    <property type="entry name" value="Calmodulin-2 A"/>
    <property type="match status" value="1"/>
</dbReference>
<keyword evidence="1" id="KW-0677">Repeat</keyword>
<dbReference type="InterPro" id="IPR052603">
    <property type="entry name" value="EFCB6"/>
</dbReference>
<dbReference type="PROSITE" id="PS00018">
    <property type="entry name" value="EF_HAND_1"/>
    <property type="match status" value="6"/>
</dbReference>
<dbReference type="PANTHER" id="PTHR20875:SF0">
    <property type="entry name" value="GH12158P"/>
    <property type="match status" value="1"/>
</dbReference>
<keyword evidence="2" id="KW-0106">Calcium</keyword>
<accession>A0A7S3GLN6</accession>